<dbReference type="PANTHER" id="PTHR42643:SF24">
    <property type="entry name" value="IONOTROPIC RECEPTOR 60A"/>
    <property type="match status" value="1"/>
</dbReference>
<dbReference type="GO" id="GO:0005886">
    <property type="term" value="C:plasma membrane"/>
    <property type="evidence" value="ECO:0007669"/>
    <property type="project" value="UniProtKB-SubCell"/>
</dbReference>
<dbReference type="Proteomes" id="UP000297026">
    <property type="component" value="Unassembled WGS sequence"/>
</dbReference>
<feature type="signal peptide" evidence="9">
    <location>
        <begin position="1"/>
        <end position="22"/>
    </location>
</feature>
<evidence type="ECO:0000256" key="8">
    <source>
        <dbReference type="SAM" id="Phobius"/>
    </source>
</evidence>
<name>A0A4E0RJK4_9HYME</name>
<evidence type="ECO:0000256" key="4">
    <source>
        <dbReference type="ARBA" id="ARBA00022989"/>
    </source>
</evidence>
<dbReference type="PANTHER" id="PTHR42643">
    <property type="entry name" value="IONOTROPIC RECEPTOR 20A-RELATED"/>
    <property type="match status" value="1"/>
</dbReference>
<proteinExistence type="predicted"/>
<feature type="transmembrane region" description="Helical" evidence="8">
    <location>
        <begin position="586"/>
        <end position="607"/>
    </location>
</feature>
<evidence type="ECO:0000256" key="6">
    <source>
        <dbReference type="ARBA" id="ARBA00023170"/>
    </source>
</evidence>
<keyword evidence="11" id="KW-1185">Reference proteome</keyword>
<keyword evidence="3 8" id="KW-0812">Transmembrane</keyword>
<keyword evidence="7" id="KW-0325">Glycoprotein</keyword>
<dbReference type="InterPro" id="IPR052192">
    <property type="entry name" value="Insect_Ionotropic_Sensory_Rcpt"/>
</dbReference>
<keyword evidence="4 8" id="KW-1133">Transmembrane helix</keyword>
<comment type="subcellular location">
    <subcellularLocation>
        <location evidence="1">Cell membrane</location>
        <topology evidence="1">Multi-pass membrane protein</topology>
    </subcellularLocation>
</comment>
<reference evidence="10" key="1">
    <citation type="submission" date="2019-02" db="EMBL/GenBank/DDBJ databases">
        <title>Genome of the parasitoid wasp Diachasma alloeum, an emerging model for ecological speciation and transitions to asexual reproduction.</title>
        <authorList>
            <person name="Robertson H.M."/>
            <person name="Walden K.K."/>
            <person name="Tvedte E.S."/>
            <person name="Hood G.R."/>
            <person name="Feder J.L."/>
            <person name="Forbes A.A."/>
            <person name="Logsdon J.M."/>
            <person name="Mcelroy K.E."/>
        </authorList>
    </citation>
    <scope>NUCLEOTIDE SEQUENCE [LARGE SCALE GENOMIC DNA]</scope>
    <source>
        <strain evidence="10">Michigan</strain>
    </source>
</reference>
<evidence type="ECO:0000313" key="10">
    <source>
        <dbReference type="EMBL" id="THK32932.1"/>
    </source>
</evidence>
<gene>
    <name evidence="10" type="primary">Ir127</name>
    <name evidence="10" type="ORF">DALL_DALL000108</name>
</gene>
<keyword evidence="2" id="KW-1003">Cell membrane</keyword>
<evidence type="ECO:0000256" key="7">
    <source>
        <dbReference type="ARBA" id="ARBA00023180"/>
    </source>
</evidence>
<evidence type="ECO:0000256" key="3">
    <source>
        <dbReference type="ARBA" id="ARBA00022692"/>
    </source>
</evidence>
<feature type="transmembrane region" description="Helical" evidence="8">
    <location>
        <begin position="347"/>
        <end position="364"/>
    </location>
</feature>
<feature type="chain" id="PRO_5020030443" evidence="9">
    <location>
        <begin position="23"/>
        <end position="633"/>
    </location>
</feature>
<accession>A0A4E0RJK4</accession>
<organism evidence="10 11">
    <name type="scientific">Diachasma alloeum</name>
    <dbReference type="NCBI Taxonomy" id="454923"/>
    <lineage>
        <taxon>Eukaryota</taxon>
        <taxon>Metazoa</taxon>
        <taxon>Ecdysozoa</taxon>
        <taxon>Arthropoda</taxon>
        <taxon>Hexapoda</taxon>
        <taxon>Insecta</taxon>
        <taxon>Pterygota</taxon>
        <taxon>Neoptera</taxon>
        <taxon>Endopterygota</taxon>
        <taxon>Hymenoptera</taxon>
        <taxon>Apocrita</taxon>
        <taxon>Ichneumonoidea</taxon>
        <taxon>Braconidae</taxon>
        <taxon>Opiinae</taxon>
        <taxon>Diachasma</taxon>
    </lineage>
</organism>
<protein>
    <submittedName>
        <fullName evidence="10">Ionotropic receptor 127</fullName>
    </submittedName>
</protein>
<evidence type="ECO:0000256" key="1">
    <source>
        <dbReference type="ARBA" id="ARBA00004651"/>
    </source>
</evidence>
<keyword evidence="9" id="KW-0732">Signal</keyword>
<evidence type="ECO:0000256" key="2">
    <source>
        <dbReference type="ARBA" id="ARBA00022475"/>
    </source>
</evidence>
<evidence type="ECO:0000313" key="11">
    <source>
        <dbReference type="Proteomes" id="UP000297026"/>
    </source>
</evidence>
<evidence type="ECO:0000256" key="9">
    <source>
        <dbReference type="SAM" id="SignalP"/>
    </source>
</evidence>
<dbReference type="OrthoDB" id="7696986at2759"/>
<keyword evidence="5 8" id="KW-0472">Membrane</keyword>
<keyword evidence="6 10" id="KW-0675">Receptor</keyword>
<dbReference type="AlphaFoldDB" id="A0A4E0RJK4"/>
<evidence type="ECO:0000256" key="5">
    <source>
        <dbReference type="ARBA" id="ARBA00023136"/>
    </source>
</evidence>
<sequence>MFNRKISLVIFVITILSDDLQGRPEGDWFESVKTRLSNPHQVYSAMIIRDNNTDDFDVLRDELFGKIIESMPSEIFSNLDGVHNSNNWYRNVSSRMASSLLFVYYHRYSGDNTRVHEVINTMRGLSKLSAKCYFLIVLRTSSVSKEGVEDMLRHSWNNTMLNILICEIRRDENSSVTNWKVPNDESNRVIIHLYNPFLDKFYHKKFFPKLELFPDFASNMYGKKLNVLIVQQVPLTFVKWDKNNEMTEMSGANIALMQTLAGAMNFTPVILPKWNGTGFSVKTRTFDAWKFFKTTNTDITANLEPHFTEHISEESLRFRPIMAQEVGVLMPVEYAIDKKYQDNAVESSIITLIIMMIFWFVGILLRLDKKIWNFSIIICLLFSFSVPRQPSKAYERILFLSLSMLGFMYSNQIYASLTNVAVLSLEEREFVTFEEIDASGLIPIVPIAHFERVFRNAVGAELNLKKKSQIIVNIRDCPKMAMVYRNVCCIMYNTEGEYYRRLSRQDNGQYRLKFAKPILRSDNGAFGVRDTSPYKTKINYLIQRCFEAGLISKWYLEAISPSRSGNILNDDKPSRGERSATFRRQLMVVIVFGHSLATLVFFGELLVHRLRISHSNIDKSRLNLRKLWKMKTK</sequence>
<dbReference type="EMBL" id="ML158583">
    <property type="protein sequence ID" value="THK32932.1"/>
    <property type="molecule type" value="Genomic_DNA"/>
</dbReference>